<organism evidence="1">
    <name type="scientific">Siphoviridae sp. ctHEr2</name>
    <dbReference type="NCBI Taxonomy" id="2826229"/>
    <lineage>
        <taxon>Viruses</taxon>
        <taxon>Duplodnaviria</taxon>
        <taxon>Heunggongvirae</taxon>
        <taxon>Uroviricota</taxon>
        <taxon>Caudoviricetes</taxon>
    </lineage>
</organism>
<reference evidence="1" key="1">
    <citation type="journal article" date="2021" name="Proc. Natl. Acad. Sci. U.S.A.">
        <title>A Catalog of Tens of Thousands of Viruses from Human Metagenomes Reveals Hidden Associations with Chronic Diseases.</title>
        <authorList>
            <person name="Tisza M.J."/>
            <person name="Buck C.B."/>
        </authorList>
    </citation>
    <scope>NUCLEOTIDE SEQUENCE</scope>
    <source>
        <strain evidence="1">CtHEr2</strain>
    </source>
</reference>
<proteinExistence type="predicted"/>
<name>A0A8S5NFD5_9CAUD</name>
<accession>A0A8S5NFD5</accession>
<dbReference type="EMBL" id="BK015152">
    <property type="protein sequence ID" value="DAD93108.1"/>
    <property type="molecule type" value="Genomic_DNA"/>
</dbReference>
<protein>
    <submittedName>
        <fullName evidence="1">Holin</fullName>
    </submittedName>
</protein>
<evidence type="ECO:0000313" key="1">
    <source>
        <dbReference type="EMBL" id="DAD93108.1"/>
    </source>
</evidence>
<sequence>MGTITALTTFAGTLLHLSSTSYASTGDGELHVRKGENGPVYAVLGQRPEDLDGTVTLKVVRN</sequence>